<dbReference type="OrthoDB" id="310628at2759"/>
<dbReference type="InParanoid" id="A0A078B907"/>
<name>A0A078B907_STYLE</name>
<protein>
    <submittedName>
        <fullName evidence="1">Uncharacterized protein</fullName>
    </submittedName>
</protein>
<evidence type="ECO:0000313" key="1">
    <source>
        <dbReference type="EMBL" id="CDW90990.1"/>
    </source>
</evidence>
<gene>
    <name evidence="1" type="primary">Contig15423.g16438</name>
    <name evidence="1" type="ORF">STYLEM_20138</name>
</gene>
<dbReference type="EMBL" id="CCKQ01018987">
    <property type="protein sequence ID" value="CDW90990.1"/>
    <property type="molecule type" value="Genomic_DNA"/>
</dbReference>
<keyword evidence="2" id="KW-1185">Reference proteome</keyword>
<dbReference type="Proteomes" id="UP000039865">
    <property type="component" value="Unassembled WGS sequence"/>
</dbReference>
<evidence type="ECO:0000313" key="2">
    <source>
        <dbReference type="Proteomes" id="UP000039865"/>
    </source>
</evidence>
<organism evidence="1 2">
    <name type="scientific">Stylonychia lemnae</name>
    <name type="common">Ciliate</name>
    <dbReference type="NCBI Taxonomy" id="5949"/>
    <lineage>
        <taxon>Eukaryota</taxon>
        <taxon>Sar</taxon>
        <taxon>Alveolata</taxon>
        <taxon>Ciliophora</taxon>
        <taxon>Intramacronucleata</taxon>
        <taxon>Spirotrichea</taxon>
        <taxon>Stichotrichia</taxon>
        <taxon>Sporadotrichida</taxon>
        <taxon>Oxytrichidae</taxon>
        <taxon>Stylonychinae</taxon>
        <taxon>Stylonychia</taxon>
    </lineage>
</organism>
<proteinExistence type="predicted"/>
<reference evidence="1 2" key="1">
    <citation type="submission" date="2014-06" db="EMBL/GenBank/DDBJ databases">
        <authorList>
            <person name="Swart Estienne"/>
        </authorList>
    </citation>
    <scope>NUCLEOTIDE SEQUENCE [LARGE SCALE GENOMIC DNA]</scope>
    <source>
        <strain evidence="1 2">130c</strain>
    </source>
</reference>
<dbReference type="AlphaFoldDB" id="A0A078B907"/>
<accession>A0A078B907</accession>
<sequence>MKDRKQFSQTRDLRTISTSPFTATHARTLMPISSAGQNSPQLNQAQSMKVFTAFNPDRLAPIQKTYGQSRPFLFPPKKYKGFKIANTGVDPHGGLVDFIKRDIIKNIDVHRNNQEKEEMRDMRQTQFGTLKNKWAIGCTKNTATKVDTEGFLLPQFQSSMKRSSSQIQPIRLKTDIISFRPPEKQVEHQKAYDLMVTSPKYNFHSETSQGWIERQYENKSIVNRSSVNHNIITHSENGNSGKLHVGTLNSKILFRKKAVCDFANEAIPQAIHINNDYNSAFLKEPGLFKKYTGMCVNTYDSAHRFGIDKPFKV</sequence>